<gene>
    <name evidence="15" type="primary">btuB</name>
    <name evidence="15" type="ORF">NT2_17_00050</name>
</gene>
<evidence type="ECO:0000256" key="6">
    <source>
        <dbReference type="ARBA" id="ARBA00023077"/>
    </source>
</evidence>
<keyword evidence="4 10" id="KW-0812">Transmembrane</keyword>
<proteinExistence type="inferred from homology"/>
<dbReference type="InterPro" id="IPR012910">
    <property type="entry name" value="Plug_dom"/>
</dbReference>
<keyword evidence="16" id="KW-1185">Reference proteome</keyword>
<evidence type="ECO:0000313" key="16">
    <source>
        <dbReference type="Proteomes" id="UP000016568"/>
    </source>
</evidence>
<dbReference type="EMBL" id="BASZ01000017">
    <property type="protein sequence ID" value="GAD51088.1"/>
    <property type="molecule type" value="Genomic_DNA"/>
</dbReference>
<feature type="compositionally biased region" description="Basic and acidic residues" evidence="12">
    <location>
        <begin position="11"/>
        <end position="20"/>
    </location>
</feature>
<evidence type="ECO:0000256" key="5">
    <source>
        <dbReference type="ARBA" id="ARBA00022729"/>
    </source>
</evidence>
<evidence type="ECO:0000256" key="12">
    <source>
        <dbReference type="SAM" id="MobiDB-lite"/>
    </source>
</evidence>
<evidence type="ECO:0000256" key="8">
    <source>
        <dbReference type="ARBA" id="ARBA00023170"/>
    </source>
</evidence>
<keyword evidence="9 10" id="KW-0998">Cell outer membrane</keyword>
<protein>
    <submittedName>
        <fullName evidence="15">Vitamin B12 transporter BtuB</fullName>
    </submittedName>
</protein>
<dbReference type="GO" id="GO:0009279">
    <property type="term" value="C:cell outer membrane"/>
    <property type="evidence" value="ECO:0007669"/>
    <property type="project" value="UniProtKB-SubCell"/>
</dbReference>
<dbReference type="eggNOG" id="COG4206">
    <property type="taxonomic scope" value="Bacteria"/>
</dbReference>
<dbReference type="InterPro" id="IPR036942">
    <property type="entry name" value="Beta-barrel_TonB_sf"/>
</dbReference>
<keyword evidence="8" id="KW-0675">Receptor</keyword>
<feature type="region of interest" description="Disordered" evidence="12">
    <location>
        <begin position="1"/>
        <end position="20"/>
    </location>
</feature>
<dbReference type="InterPro" id="IPR000531">
    <property type="entry name" value="Beta-barrel_TonB"/>
</dbReference>
<dbReference type="Gene3D" id="2.170.130.10">
    <property type="entry name" value="TonB-dependent receptor, plug domain"/>
    <property type="match status" value="1"/>
</dbReference>
<keyword evidence="3 10" id="KW-1134">Transmembrane beta strand</keyword>
<dbReference type="InterPro" id="IPR037066">
    <property type="entry name" value="Plug_dom_sf"/>
</dbReference>
<dbReference type="Pfam" id="PF07715">
    <property type="entry name" value="Plug"/>
    <property type="match status" value="1"/>
</dbReference>
<dbReference type="GO" id="GO:0015344">
    <property type="term" value="F:siderophore uptake transmembrane transporter activity"/>
    <property type="evidence" value="ECO:0007669"/>
    <property type="project" value="TreeGrafter"/>
</dbReference>
<feature type="domain" description="TonB-dependent receptor-like beta-barrel" evidence="13">
    <location>
        <begin position="282"/>
        <end position="607"/>
    </location>
</feature>
<reference evidence="15 16" key="1">
    <citation type="submission" date="2013-09" db="EMBL/GenBank/DDBJ databases">
        <title>Whole genome shotgun sequence of Novosphingobium tardaugens NBRC 16725.</title>
        <authorList>
            <person name="Isaki S."/>
            <person name="Hosoyama A."/>
            <person name="Tsuchikane K."/>
            <person name="Katsumata H."/>
            <person name="Ando Y."/>
            <person name="Yamazaki S."/>
            <person name="Fujita N."/>
        </authorList>
    </citation>
    <scope>NUCLEOTIDE SEQUENCE [LARGE SCALE GENOMIC DNA]</scope>
    <source>
        <strain evidence="15 16">NBRC 16725</strain>
    </source>
</reference>
<sequence length="634" mass="68824">MLALATAAHANEGEHADNSKDARADNIVVTADRLGDGIAYDLVGGSVTLLDARTLADRQTRNVSDILRDVPGLAVNRIAGLTQIRMRGAEGDHTLVLVDGIEVSDPYHGEFDFGTLIADDGARIEVLRGQQSALYGSDAIGGVIHYITGSGAEAPGLRLRAEVGSWNSVNAGARIAGVSGNLDYALTASLVSTDGVPDAIGGTRDLGRDTIAASFKIRWDVAPNARLIAVGRYSWSDLDFNNSDYRSGSPTFGYSIDSPGSFVRSQAIYGLVRAEVELLDGRWTHNVSTQFADINRDGYDYDAPSYGDRGNRIKASYDTALRFGSPRVQHRIGFAVDLEDERYRNTDPSGYAFTGTRSNSSVGLVGSYDLNVDDRLAVGGSLRFDNNQRFDSATTYRVQGSYRFGTGTRLRAAAGSGVKNPGFYALFGYVDGRYIGNPNLRPEKSRGWEVGLEQSLANDAVLLGVTWFQSRLKGEIYTSYPAPDYFATPANRTSDSTQRGIESFAAIRLGDAWRIDLSYSWLKARENGVEEVRRPRHIGSAAISWHAPADRASATLVVRHNGDQIDLAYTNPNFIPDRVVLDAFTTVNFNATLALSPAVTLNGRIENMLNEKYTELFGFRAAGRALFVGVNARF</sequence>
<evidence type="ECO:0000256" key="2">
    <source>
        <dbReference type="ARBA" id="ARBA00022448"/>
    </source>
</evidence>
<evidence type="ECO:0000256" key="3">
    <source>
        <dbReference type="ARBA" id="ARBA00022452"/>
    </source>
</evidence>
<comment type="similarity">
    <text evidence="10 11">Belongs to the TonB-dependent receptor family.</text>
</comment>
<dbReference type="CDD" id="cd01347">
    <property type="entry name" value="ligand_gated_channel"/>
    <property type="match status" value="1"/>
</dbReference>
<evidence type="ECO:0000256" key="1">
    <source>
        <dbReference type="ARBA" id="ARBA00004571"/>
    </source>
</evidence>
<keyword evidence="5" id="KW-0732">Signal</keyword>
<feature type="domain" description="TonB-dependent receptor plug" evidence="14">
    <location>
        <begin position="44"/>
        <end position="143"/>
    </location>
</feature>
<keyword evidence="7 10" id="KW-0472">Membrane</keyword>
<name>U3A8J9_9SPHN</name>
<evidence type="ECO:0000256" key="4">
    <source>
        <dbReference type="ARBA" id="ARBA00022692"/>
    </source>
</evidence>
<evidence type="ECO:0000256" key="10">
    <source>
        <dbReference type="PROSITE-ProRule" id="PRU01360"/>
    </source>
</evidence>
<keyword evidence="2 10" id="KW-0813">Transport</keyword>
<evidence type="ECO:0000259" key="13">
    <source>
        <dbReference type="Pfam" id="PF00593"/>
    </source>
</evidence>
<evidence type="ECO:0000259" key="14">
    <source>
        <dbReference type="Pfam" id="PF07715"/>
    </source>
</evidence>
<organism evidence="15 16">
    <name type="scientific">Caenibius tardaugens NBRC 16725</name>
    <dbReference type="NCBI Taxonomy" id="1219035"/>
    <lineage>
        <taxon>Bacteria</taxon>
        <taxon>Pseudomonadati</taxon>
        <taxon>Pseudomonadota</taxon>
        <taxon>Alphaproteobacteria</taxon>
        <taxon>Sphingomonadales</taxon>
        <taxon>Erythrobacteraceae</taxon>
        <taxon>Caenibius</taxon>
    </lineage>
</organism>
<dbReference type="Proteomes" id="UP000016568">
    <property type="component" value="Unassembled WGS sequence"/>
</dbReference>
<comment type="subcellular location">
    <subcellularLocation>
        <location evidence="1 10">Cell outer membrane</location>
        <topology evidence="1 10">Multi-pass membrane protein</topology>
    </subcellularLocation>
</comment>
<keyword evidence="6 11" id="KW-0798">TonB box</keyword>
<dbReference type="PANTHER" id="PTHR30069">
    <property type="entry name" value="TONB-DEPENDENT OUTER MEMBRANE RECEPTOR"/>
    <property type="match status" value="1"/>
</dbReference>
<dbReference type="GO" id="GO:0044718">
    <property type="term" value="P:siderophore transmembrane transport"/>
    <property type="evidence" value="ECO:0007669"/>
    <property type="project" value="TreeGrafter"/>
</dbReference>
<dbReference type="SUPFAM" id="SSF56935">
    <property type="entry name" value="Porins"/>
    <property type="match status" value="1"/>
</dbReference>
<dbReference type="Pfam" id="PF00593">
    <property type="entry name" value="TonB_dep_Rec_b-barrel"/>
    <property type="match status" value="1"/>
</dbReference>
<accession>U3A8J9</accession>
<dbReference type="PROSITE" id="PS52016">
    <property type="entry name" value="TONB_DEPENDENT_REC_3"/>
    <property type="match status" value="1"/>
</dbReference>
<dbReference type="AlphaFoldDB" id="U3A8J9"/>
<evidence type="ECO:0000256" key="11">
    <source>
        <dbReference type="RuleBase" id="RU003357"/>
    </source>
</evidence>
<evidence type="ECO:0000256" key="9">
    <source>
        <dbReference type="ARBA" id="ARBA00023237"/>
    </source>
</evidence>
<dbReference type="PANTHER" id="PTHR30069:SF29">
    <property type="entry name" value="HEMOGLOBIN AND HEMOGLOBIN-HAPTOGLOBIN-BINDING PROTEIN 1-RELATED"/>
    <property type="match status" value="1"/>
</dbReference>
<evidence type="ECO:0000313" key="15">
    <source>
        <dbReference type="EMBL" id="GAD51088.1"/>
    </source>
</evidence>
<comment type="caution">
    <text evidence="15">The sequence shown here is derived from an EMBL/GenBank/DDBJ whole genome shotgun (WGS) entry which is preliminary data.</text>
</comment>
<evidence type="ECO:0000256" key="7">
    <source>
        <dbReference type="ARBA" id="ARBA00023136"/>
    </source>
</evidence>
<dbReference type="Gene3D" id="2.40.170.20">
    <property type="entry name" value="TonB-dependent receptor, beta-barrel domain"/>
    <property type="match status" value="1"/>
</dbReference>
<dbReference type="InterPro" id="IPR039426">
    <property type="entry name" value="TonB-dep_rcpt-like"/>
</dbReference>